<evidence type="ECO:0000256" key="1">
    <source>
        <dbReference type="ARBA" id="ARBA00023125"/>
    </source>
</evidence>
<reference evidence="6" key="1">
    <citation type="journal article" date="2019" name="Int. J. Syst. Evol. Microbiol.">
        <title>The Global Catalogue of Microorganisms (GCM) 10K type strain sequencing project: providing services to taxonomists for standard genome sequencing and annotation.</title>
        <authorList>
            <consortium name="The Broad Institute Genomics Platform"/>
            <consortium name="The Broad Institute Genome Sequencing Center for Infectious Disease"/>
            <person name="Wu L."/>
            <person name="Ma J."/>
        </authorList>
    </citation>
    <scope>NUCLEOTIDE SEQUENCE [LARGE SCALE GENOMIC DNA]</scope>
    <source>
        <strain evidence="6">JCM 18952</strain>
    </source>
</reference>
<gene>
    <name evidence="5" type="ORF">GCM10025778_22600</name>
</gene>
<feature type="compositionally biased region" description="Polar residues" evidence="3">
    <location>
        <begin position="13"/>
        <end position="24"/>
    </location>
</feature>
<dbReference type="Pfam" id="PF00440">
    <property type="entry name" value="TetR_N"/>
    <property type="match status" value="1"/>
</dbReference>
<feature type="DNA-binding region" description="H-T-H motif" evidence="2">
    <location>
        <begin position="55"/>
        <end position="74"/>
    </location>
</feature>
<comment type="caution">
    <text evidence="5">The sequence shown here is derived from an EMBL/GenBank/DDBJ whole genome shotgun (WGS) entry which is preliminary data.</text>
</comment>
<accession>A0ABP9TPW1</accession>
<proteinExistence type="predicted"/>
<organism evidence="5 6">
    <name type="scientific">Paeniglutamicibacter antarcticus</name>
    <dbReference type="NCBI Taxonomy" id="494023"/>
    <lineage>
        <taxon>Bacteria</taxon>
        <taxon>Bacillati</taxon>
        <taxon>Actinomycetota</taxon>
        <taxon>Actinomycetes</taxon>
        <taxon>Micrococcales</taxon>
        <taxon>Micrococcaceae</taxon>
        <taxon>Paeniglutamicibacter</taxon>
    </lineage>
</organism>
<dbReference type="SUPFAM" id="SSF46689">
    <property type="entry name" value="Homeodomain-like"/>
    <property type="match status" value="1"/>
</dbReference>
<dbReference type="PROSITE" id="PS50977">
    <property type="entry name" value="HTH_TETR_2"/>
    <property type="match status" value="1"/>
</dbReference>
<evidence type="ECO:0000256" key="3">
    <source>
        <dbReference type="SAM" id="MobiDB-lite"/>
    </source>
</evidence>
<name>A0ABP9TPW1_9MICC</name>
<dbReference type="InterPro" id="IPR001647">
    <property type="entry name" value="HTH_TetR"/>
</dbReference>
<dbReference type="Gene3D" id="1.10.357.10">
    <property type="entry name" value="Tetracycline Repressor, domain 2"/>
    <property type="match status" value="1"/>
</dbReference>
<protein>
    <submittedName>
        <fullName evidence="5">TetR family transcriptional regulator</fullName>
    </submittedName>
</protein>
<dbReference type="EMBL" id="BAABLK010000033">
    <property type="protein sequence ID" value="GAA5227727.1"/>
    <property type="molecule type" value="Genomic_DNA"/>
</dbReference>
<dbReference type="Proteomes" id="UP001501257">
    <property type="component" value="Unassembled WGS sequence"/>
</dbReference>
<evidence type="ECO:0000313" key="6">
    <source>
        <dbReference type="Proteomes" id="UP001501257"/>
    </source>
</evidence>
<dbReference type="InterPro" id="IPR009057">
    <property type="entry name" value="Homeodomain-like_sf"/>
</dbReference>
<keyword evidence="1 2" id="KW-0238">DNA-binding</keyword>
<feature type="region of interest" description="Disordered" evidence="3">
    <location>
        <begin position="1"/>
        <end position="27"/>
    </location>
</feature>
<sequence length="228" mass="25068">MHSSKDSAKLHSMKQSATEGSASPPTLGARMLKTRLSITRNARELTAENGFAGFTIEELCSKVGISRRTFFNYFASKLDAVFGHAEDGLPTGALERFMSARPAGIRGISPTLLSDLVTLVLEQLHLDETEIRGAHGFFTILHREPELLQRMMQVGPERQAAFIAQVAAREGVPPSHPGIAMLVHCLQFATHQAIERYVKASDGPSLAEEFLLAVTQTQDLFQQRIQPE</sequence>
<evidence type="ECO:0000256" key="2">
    <source>
        <dbReference type="PROSITE-ProRule" id="PRU00335"/>
    </source>
</evidence>
<evidence type="ECO:0000259" key="4">
    <source>
        <dbReference type="PROSITE" id="PS50977"/>
    </source>
</evidence>
<keyword evidence="6" id="KW-1185">Reference proteome</keyword>
<evidence type="ECO:0000313" key="5">
    <source>
        <dbReference type="EMBL" id="GAA5227727.1"/>
    </source>
</evidence>
<feature type="domain" description="HTH tetR-type" evidence="4">
    <location>
        <begin position="32"/>
        <end position="92"/>
    </location>
</feature>